<dbReference type="RefSeq" id="WP_189403105.1">
    <property type="nucleotide sequence ID" value="NZ_BMXP01000001.1"/>
</dbReference>
<reference evidence="2" key="2">
    <citation type="submission" date="2020-09" db="EMBL/GenBank/DDBJ databases">
        <authorList>
            <person name="Sun Q."/>
            <person name="Kim S."/>
        </authorList>
    </citation>
    <scope>NUCLEOTIDE SEQUENCE</scope>
    <source>
        <strain evidence="2">KCTC 22164</strain>
    </source>
</reference>
<dbReference type="EMBL" id="BMXP01000001">
    <property type="protein sequence ID" value="GGW73041.1"/>
    <property type="molecule type" value="Genomic_DNA"/>
</dbReference>
<comment type="caution">
    <text evidence="2">The sequence shown here is derived from an EMBL/GenBank/DDBJ whole genome shotgun (WGS) entry which is preliminary data.</text>
</comment>
<gene>
    <name evidence="2" type="ORF">GCM10007391_00720</name>
</gene>
<accession>A0A918MU86</accession>
<organism evidence="2 3">
    <name type="scientific">Alteromonas halophila</name>
    <dbReference type="NCBI Taxonomy" id="516698"/>
    <lineage>
        <taxon>Bacteria</taxon>
        <taxon>Pseudomonadati</taxon>
        <taxon>Pseudomonadota</taxon>
        <taxon>Gammaproteobacteria</taxon>
        <taxon>Alteromonadales</taxon>
        <taxon>Alteromonadaceae</taxon>
        <taxon>Alteromonas/Salinimonas group</taxon>
        <taxon>Alteromonas</taxon>
    </lineage>
</organism>
<dbReference type="Proteomes" id="UP000631300">
    <property type="component" value="Unassembled WGS sequence"/>
</dbReference>
<dbReference type="AlphaFoldDB" id="A0A918MU86"/>
<feature type="compositionally biased region" description="Basic and acidic residues" evidence="1">
    <location>
        <begin position="57"/>
        <end position="70"/>
    </location>
</feature>
<evidence type="ECO:0000313" key="3">
    <source>
        <dbReference type="Proteomes" id="UP000631300"/>
    </source>
</evidence>
<protein>
    <recommendedName>
        <fullName evidence="4">KfrA N-terminal DNA-binding domain-containing protein</fullName>
    </recommendedName>
</protein>
<feature type="region of interest" description="Disordered" evidence="1">
    <location>
        <begin position="48"/>
        <end position="70"/>
    </location>
</feature>
<name>A0A918MU86_9ALTE</name>
<proteinExistence type="predicted"/>
<evidence type="ECO:0000313" key="2">
    <source>
        <dbReference type="EMBL" id="GGW73041.1"/>
    </source>
</evidence>
<reference evidence="2" key="1">
    <citation type="journal article" date="2014" name="Int. J. Syst. Evol. Microbiol.">
        <title>Complete genome sequence of Corynebacterium casei LMG S-19264T (=DSM 44701T), isolated from a smear-ripened cheese.</title>
        <authorList>
            <consortium name="US DOE Joint Genome Institute (JGI-PGF)"/>
            <person name="Walter F."/>
            <person name="Albersmeier A."/>
            <person name="Kalinowski J."/>
            <person name="Ruckert C."/>
        </authorList>
    </citation>
    <scope>NUCLEOTIDE SEQUENCE</scope>
    <source>
        <strain evidence="2">KCTC 22164</strain>
    </source>
</reference>
<sequence>MQQREELQRICREIAEQGLTPGVGLLRARAPFKLSVAEAIEALKHFKMGTARSSRQTPDDQAKSEQTMEERMAALEARVAHLEAQLASK</sequence>
<keyword evidence="3" id="KW-1185">Reference proteome</keyword>
<evidence type="ECO:0000256" key="1">
    <source>
        <dbReference type="SAM" id="MobiDB-lite"/>
    </source>
</evidence>
<evidence type="ECO:0008006" key="4">
    <source>
        <dbReference type="Google" id="ProtNLM"/>
    </source>
</evidence>